<keyword evidence="2" id="KW-1185">Reference proteome</keyword>
<organism evidence="1 2">
    <name type="scientific">Aquamicrobium soli</name>
    <dbReference type="NCBI Taxonomy" id="1811518"/>
    <lineage>
        <taxon>Bacteria</taxon>
        <taxon>Pseudomonadati</taxon>
        <taxon>Pseudomonadota</taxon>
        <taxon>Alphaproteobacteria</taxon>
        <taxon>Hyphomicrobiales</taxon>
        <taxon>Phyllobacteriaceae</taxon>
        <taxon>Aquamicrobium</taxon>
    </lineage>
</organism>
<comment type="caution">
    <text evidence="1">The sequence shown here is derived from an EMBL/GenBank/DDBJ whole genome shotgun (WGS) entry which is preliminary data.</text>
</comment>
<reference evidence="2" key="1">
    <citation type="journal article" date="2019" name="Int. J. Syst. Evol. Microbiol.">
        <title>The Global Catalogue of Microorganisms (GCM) 10K type strain sequencing project: providing services to taxonomists for standard genome sequencing and annotation.</title>
        <authorList>
            <consortium name="The Broad Institute Genomics Platform"/>
            <consortium name="The Broad Institute Genome Sequencing Center for Infectious Disease"/>
            <person name="Wu L."/>
            <person name="Ma J."/>
        </authorList>
    </citation>
    <scope>NUCLEOTIDE SEQUENCE [LARGE SCALE GENOMIC DNA]</scope>
    <source>
        <strain evidence="2">KCTC 52165</strain>
    </source>
</reference>
<gene>
    <name evidence="1" type="ORF">ACFOHJ_02020</name>
</gene>
<dbReference type="EMBL" id="JBHRTK010000001">
    <property type="protein sequence ID" value="MFC3204976.1"/>
    <property type="molecule type" value="Genomic_DNA"/>
</dbReference>
<name>A0ABV7K4P1_9HYPH</name>
<sequence length="68" mass="7456">MPNFASDFMKASSMCFPAAVLLVLVGMLWGIEMDISQDHLAMPAHAHLNLFGRVTLFLCSGWRRSAGS</sequence>
<dbReference type="Proteomes" id="UP001595583">
    <property type="component" value="Unassembled WGS sequence"/>
</dbReference>
<dbReference type="RefSeq" id="WP_378217940.1">
    <property type="nucleotide sequence ID" value="NZ_JBHRTK010000001.1"/>
</dbReference>
<evidence type="ECO:0000313" key="2">
    <source>
        <dbReference type="Proteomes" id="UP001595583"/>
    </source>
</evidence>
<protein>
    <submittedName>
        <fullName evidence="1">Uncharacterized protein</fullName>
    </submittedName>
</protein>
<evidence type="ECO:0000313" key="1">
    <source>
        <dbReference type="EMBL" id="MFC3204976.1"/>
    </source>
</evidence>
<accession>A0ABV7K4P1</accession>
<proteinExistence type="predicted"/>